<evidence type="ECO:0000256" key="4">
    <source>
        <dbReference type="ARBA" id="ARBA00022989"/>
    </source>
</evidence>
<keyword evidence="3 7" id="KW-0812">Transmembrane</keyword>
<dbReference type="PANTHER" id="PTHR13317">
    <property type="entry name" value="TRANSMEMBRANE ANTERIOR POSTERIOR TRANSFORMATION PROTEIN 1 HOMOLOG"/>
    <property type="match status" value="1"/>
</dbReference>
<evidence type="ECO:0000313" key="9">
    <source>
        <dbReference type="Proteomes" id="UP001140949"/>
    </source>
</evidence>
<keyword evidence="5 7" id="KW-0472">Membrane</keyword>
<evidence type="ECO:0000313" key="8">
    <source>
        <dbReference type="EMBL" id="KAJ6816513.1"/>
    </source>
</evidence>
<dbReference type="Proteomes" id="UP001140949">
    <property type="component" value="Unassembled WGS sequence"/>
</dbReference>
<comment type="similarity">
    <text evidence="2">Belongs to the TAPT1 family.</text>
</comment>
<gene>
    <name evidence="8" type="ORF">M6B38_414425</name>
</gene>
<evidence type="ECO:0000256" key="3">
    <source>
        <dbReference type="ARBA" id="ARBA00022692"/>
    </source>
</evidence>
<comment type="subcellular location">
    <subcellularLocation>
        <location evidence="1">Membrane</location>
        <topology evidence="1">Multi-pass membrane protein</topology>
    </subcellularLocation>
</comment>
<accession>A0AAX6FJS9</accession>
<name>A0AAX6FJS9_IRIPA</name>
<feature type="transmembrane region" description="Helical" evidence="7">
    <location>
        <begin position="86"/>
        <end position="106"/>
    </location>
</feature>
<protein>
    <submittedName>
        <fullName evidence="8">Protein POLLEN DEFECTIVE IN GUIDANCE 1-like isoform X1</fullName>
    </submittedName>
</protein>
<keyword evidence="9" id="KW-1185">Reference proteome</keyword>
<feature type="transmembrane region" description="Helical" evidence="7">
    <location>
        <begin position="112"/>
        <end position="130"/>
    </location>
</feature>
<dbReference type="GO" id="GO:0005789">
    <property type="term" value="C:endoplasmic reticulum membrane"/>
    <property type="evidence" value="ECO:0007669"/>
    <property type="project" value="TreeGrafter"/>
</dbReference>
<sequence>MNMSGGGEDSSTGEWSPGTDMPAAPALNMDGGPPQRLETMGSLDWKQVITDHPDLLRAAAYSEFLEDLCKQTSNEKPEERRQDLTFIPLAPACVVICVLTPIYATLLPFGPLVWRLFWILVSSTLTYTMLTICKIRTGWSPLTDLPLGTSTNDKRGSNIWIDTSSSSREHSWQLTGFHGPCIASEVHTVAFQMRRDFMLLEMSFLFGIHWNAIHCLIQN</sequence>
<keyword evidence="4 7" id="KW-1133">Transmembrane helix</keyword>
<dbReference type="EMBL" id="JANAVB010028196">
    <property type="protein sequence ID" value="KAJ6816513.1"/>
    <property type="molecule type" value="Genomic_DNA"/>
</dbReference>
<dbReference type="InterPro" id="IPR008010">
    <property type="entry name" value="Tatp1"/>
</dbReference>
<reference evidence="8" key="1">
    <citation type="journal article" date="2023" name="GigaByte">
        <title>Genome assembly of the bearded iris, Iris pallida Lam.</title>
        <authorList>
            <person name="Bruccoleri R.E."/>
            <person name="Oakeley E.J."/>
            <person name="Faust A.M.E."/>
            <person name="Altorfer M."/>
            <person name="Dessus-Babus S."/>
            <person name="Burckhardt D."/>
            <person name="Oertli M."/>
            <person name="Naumann U."/>
            <person name="Petersen F."/>
            <person name="Wong J."/>
        </authorList>
    </citation>
    <scope>NUCLEOTIDE SEQUENCE</scope>
    <source>
        <strain evidence="8">GSM-AAB239-AS_SAM_17_03QT</strain>
    </source>
</reference>
<evidence type="ECO:0000256" key="6">
    <source>
        <dbReference type="SAM" id="MobiDB-lite"/>
    </source>
</evidence>
<evidence type="ECO:0000256" key="5">
    <source>
        <dbReference type="ARBA" id="ARBA00023136"/>
    </source>
</evidence>
<reference evidence="8" key="2">
    <citation type="submission" date="2023-04" db="EMBL/GenBank/DDBJ databases">
        <authorList>
            <person name="Bruccoleri R.E."/>
            <person name="Oakeley E.J."/>
            <person name="Faust A.-M."/>
            <person name="Dessus-Babus S."/>
            <person name="Altorfer M."/>
            <person name="Burckhardt D."/>
            <person name="Oertli M."/>
            <person name="Naumann U."/>
            <person name="Petersen F."/>
            <person name="Wong J."/>
        </authorList>
    </citation>
    <scope>NUCLEOTIDE SEQUENCE</scope>
    <source>
        <strain evidence="8">GSM-AAB239-AS_SAM_17_03QT</strain>
        <tissue evidence="8">Leaf</tissue>
    </source>
</reference>
<dbReference type="Pfam" id="PF05346">
    <property type="entry name" value="DUF747"/>
    <property type="match status" value="1"/>
</dbReference>
<evidence type="ECO:0000256" key="7">
    <source>
        <dbReference type="SAM" id="Phobius"/>
    </source>
</evidence>
<organism evidence="8 9">
    <name type="scientific">Iris pallida</name>
    <name type="common">Sweet iris</name>
    <dbReference type="NCBI Taxonomy" id="29817"/>
    <lineage>
        <taxon>Eukaryota</taxon>
        <taxon>Viridiplantae</taxon>
        <taxon>Streptophyta</taxon>
        <taxon>Embryophyta</taxon>
        <taxon>Tracheophyta</taxon>
        <taxon>Spermatophyta</taxon>
        <taxon>Magnoliopsida</taxon>
        <taxon>Liliopsida</taxon>
        <taxon>Asparagales</taxon>
        <taxon>Iridaceae</taxon>
        <taxon>Iridoideae</taxon>
        <taxon>Irideae</taxon>
        <taxon>Iris</taxon>
    </lineage>
</organism>
<dbReference type="PANTHER" id="PTHR13317:SF4">
    <property type="entry name" value="TRANSMEMBRANE ANTERIOR POSTERIOR TRANSFORMATION PROTEIN 1 HOMOLOG"/>
    <property type="match status" value="1"/>
</dbReference>
<evidence type="ECO:0000256" key="2">
    <source>
        <dbReference type="ARBA" id="ARBA00008803"/>
    </source>
</evidence>
<evidence type="ECO:0000256" key="1">
    <source>
        <dbReference type="ARBA" id="ARBA00004141"/>
    </source>
</evidence>
<comment type="caution">
    <text evidence="8">The sequence shown here is derived from an EMBL/GenBank/DDBJ whole genome shotgun (WGS) entry which is preliminary data.</text>
</comment>
<dbReference type="AlphaFoldDB" id="A0AAX6FJS9"/>
<feature type="region of interest" description="Disordered" evidence="6">
    <location>
        <begin position="1"/>
        <end position="33"/>
    </location>
</feature>
<proteinExistence type="inferred from homology"/>